<organism evidence="4 5">
    <name type="scientific">Cardiobacterium valvarum F0432</name>
    <dbReference type="NCBI Taxonomy" id="797473"/>
    <lineage>
        <taxon>Bacteria</taxon>
        <taxon>Pseudomonadati</taxon>
        <taxon>Pseudomonadota</taxon>
        <taxon>Gammaproteobacteria</taxon>
        <taxon>Cardiobacteriales</taxon>
        <taxon>Cardiobacteriaceae</taxon>
        <taxon>Cardiobacterium</taxon>
    </lineage>
</organism>
<dbReference type="PATRIC" id="fig|797473.3.peg.558"/>
<evidence type="ECO:0000256" key="1">
    <source>
        <dbReference type="ARBA" id="ARBA00007592"/>
    </source>
</evidence>
<dbReference type="PANTHER" id="PTHR12128">
    <property type="entry name" value="DIHYDRODIPICOLINATE SYNTHASE"/>
    <property type="match status" value="1"/>
</dbReference>
<dbReference type="GO" id="GO:0005829">
    <property type="term" value="C:cytosol"/>
    <property type="evidence" value="ECO:0007669"/>
    <property type="project" value="TreeGrafter"/>
</dbReference>
<name>G9ZD53_9GAMM</name>
<evidence type="ECO:0000313" key="4">
    <source>
        <dbReference type="EMBL" id="EHM55518.1"/>
    </source>
</evidence>
<dbReference type="InterPro" id="IPR002220">
    <property type="entry name" value="DapA-like"/>
</dbReference>
<dbReference type="AlphaFoldDB" id="G9ZD53"/>
<dbReference type="InterPro" id="IPR020624">
    <property type="entry name" value="Schiff_base-form_aldolases_CS"/>
</dbReference>
<dbReference type="PROSITE" id="PS00665">
    <property type="entry name" value="DHDPS_1"/>
    <property type="match status" value="1"/>
</dbReference>
<dbReference type="EMBL" id="AGCM01000034">
    <property type="protein sequence ID" value="EHM55518.1"/>
    <property type="molecule type" value="Genomic_DNA"/>
</dbReference>
<gene>
    <name evidence="4" type="ORF">HMPREF9080_00687</name>
</gene>
<evidence type="ECO:0000313" key="5">
    <source>
        <dbReference type="Proteomes" id="UP000004750"/>
    </source>
</evidence>
<dbReference type="Gene3D" id="3.20.20.70">
    <property type="entry name" value="Aldolase class I"/>
    <property type="match status" value="1"/>
</dbReference>
<sequence>MFRGSIVALVTPMLDNGNIDWARLSQLVEWHVASGTDAIVAVGTTGESATLNPAEHKAVIRYTVEKAAGRIPVIAGAGGNATAEAVELALAAYEAGCAATMQVVPYYNKPPQRGLYAHFKAIAASGGDATSALQRPRPYLLRSLTRNRP</sequence>
<dbReference type="Pfam" id="PF00701">
    <property type="entry name" value="DHDPS"/>
    <property type="match status" value="1"/>
</dbReference>
<keyword evidence="3" id="KW-0704">Schiff base</keyword>
<dbReference type="InterPro" id="IPR013785">
    <property type="entry name" value="Aldolase_TIM"/>
</dbReference>
<reference evidence="4 5" key="1">
    <citation type="submission" date="2011-08" db="EMBL/GenBank/DDBJ databases">
        <authorList>
            <person name="Weinstock G."/>
            <person name="Sodergren E."/>
            <person name="Clifton S."/>
            <person name="Fulton L."/>
            <person name="Fulton B."/>
            <person name="Courtney L."/>
            <person name="Fronick C."/>
            <person name="Harrison M."/>
            <person name="Strong C."/>
            <person name="Farmer C."/>
            <person name="Delahaunty K."/>
            <person name="Markovic C."/>
            <person name="Hall O."/>
            <person name="Minx P."/>
            <person name="Tomlinson C."/>
            <person name="Mitreva M."/>
            <person name="Hou S."/>
            <person name="Chen J."/>
            <person name="Wollam A."/>
            <person name="Pepin K.H."/>
            <person name="Johnson M."/>
            <person name="Bhonagiri V."/>
            <person name="Zhang X."/>
            <person name="Suruliraj S."/>
            <person name="Warren W."/>
            <person name="Chinwalla A."/>
            <person name="Mardis E.R."/>
            <person name="Wilson R.K."/>
        </authorList>
    </citation>
    <scope>NUCLEOTIDE SEQUENCE [LARGE SCALE GENOMIC DNA]</scope>
    <source>
        <strain evidence="4 5">F0432</strain>
    </source>
</reference>
<comment type="similarity">
    <text evidence="1">Belongs to the DapA family.</text>
</comment>
<proteinExistence type="inferred from homology"/>
<dbReference type="PANTHER" id="PTHR12128:SF66">
    <property type="entry name" value="4-HYDROXY-2-OXOGLUTARATE ALDOLASE, MITOCHONDRIAL"/>
    <property type="match status" value="1"/>
</dbReference>
<dbReference type="SUPFAM" id="SSF51569">
    <property type="entry name" value="Aldolase"/>
    <property type="match status" value="1"/>
</dbReference>
<accession>G9ZD53</accession>
<dbReference type="STRING" id="797473.HMPREF9080_00687"/>
<dbReference type="PRINTS" id="PR00146">
    <property type="entry name" value="DHPICSNTHASE"/>
</dbReference>
<dbReference type="SMART" id="SM01130">
    <property type="entry name" value="DHDPS"/>
    <property type="match status" value="1"/>
</dbReference>
<evidence type="ECO:0000256" key="3">
    <source>
        <dbReference type="ARBA" id="ARBA00023270"/>
    </source>
</evidence>
<dbReference type="HOGENOM" id="CLU_146550_0_0_6"/>
<keyword evidence="2" id="KW-0456">Lyase</keyword>
<dbReference type="Proteomes" id="UP000004750">
    <property type="component" value="Unassembled WGS sequence"/>
</dbReference>
<dbReference type="GO" id="GO:0008840">
    <property type="term" value="F:4-hydroxy-tetrahydrodipicolinate synthase activity"/>
    <property type="evidence" value="ECO:0007669"/>
    <property type="project" value="TreeGrafter"/>
</dbReference>
<protein>
    <submittedName>
        <fullName evidence="4">Dihydrodipicolinate synthetase family protein</fullName>
    </submittedName>
</protein>
<evidence type="ECO:0000256" key="2">
    <source>
        <dbReference type="ARBA" id="ARBA00023239"/>
    </source>
</evidence>
<comment type="caution">
    <text evidence="4">The sequence shown here is derived from an EMBL/GenBank/DDBJ whole genome shotgun (WGS) entry which is preliminary data.</text>
</comment>